<reference evidence="1 2" key="1">
    <citation type="submission" date="2024-11" db="EMBL/GenBank/DDBJ databases">
        <authorList>
            <person name="Heng Y.C."/>
            <person name="Lim A.C.H."/>
            <person name="Lee J.K.Y."/>
            <person name="Kittelmann S."/>
        </authorList>
    </citation>
    <scope>NUCLEOTIDE SEQUENCE [LARGE SCALE GENOMIC DNA]</scope>
    <source>
        <strain evidence="1 2">WILCCON 0269</strain>
    </source>
</reference>
<dbReference type="RefSeq" id="WP_406790461.1">
    <property type="nucleotide sequence ID" value="NZ_JBJHZX010000002.1"/>
</dbReference>
<gene>
    <name evidence="1" type="ORF">ACJDU8_01945</name>
</gene>
<sequence length="148" mass="15162">MAKTYLPPYAQNQNIGKVTLTTADTSLTAPTTAGAVLFTAGTNGSKLDGIKVRALGTNVTTVLRIFVNDGLGTAATNFSLVDEVALAATTANTSSPSQTSDIKLLPTNYDNAGSGEIPPYLATGQKIYVSLGTTVAAGYAITCFGCDF</sequence>
<protein>
    <submittedName>
        <fullName evidence="1">Uncharacterized protein</fullName>
    </submittedName>
</protein>
<dbReference type="Proteomes" id="UP001623660">
    <property type="component" value="Unassembled WGS sequence"/>
</dbReference>
<evidence type="ECO:0000313" key="2">
    <source>
        <dbReference type="Proteomes" id="UP001623660"/>
    </source>
</evidence>
<keyword evidence="2" id="KW-1185">Reference proteome</keyword>
<dbReference type="EMBL" id="JBJHZX010000002">
    <property type="protein sequence ID" value="MFL0194342.1"/>
    <property type="molecule type" value="Genomic_DNA"/>
</dbReference>
<proteinExistence type="predicted"/>
<comment type="caution">
    <text evidence="1">The sequence shown here is derived from an EMBL/GenBank/DDBJ whole genome shotgun (WGS) entry which is preliminary data.</text>
</comment>
<accession>A0ABW8SF58</accession>
<organism evidence="1 2">
    <name type="scientific">Candidatus Clostridium eludens</name>
    <dbReference type="NCBI Taxonomy" id="3381663"/>
    <lineage>
        <taxon>Bacteria</taxon>
        <taxon>Bacillati</taxon>
        <taxon>Bacillota</taxon>
        <taxon>Clostridia</taxon>
        <taxon>Eubacteriales</taxon>
        <taxon>Clostridiaceae</taxon>
        <taxon>Clostridium</taxon>
    </lineage>
</organism>
<name>A0ABW8SF58_9CLOT</name>
<evidence type="ECO:0000313" key="1">
    <source>
        <dbReference type="EMBL" id="MFL0194342.1"/>
    </source>
</evidence>